<dbReference type="EMBL" id="HACA01026984">
    <property type="protein sequence ID" value="CDW44345.1"/>
    <property type="molecule type" value="Transcribed_RNA"/>
</dbReference>
<protein>
    <submittedName>
        <fullName evidence="1">Uncharacterized protein</fullName>
    </submittedName>
</protein>
<accession>A0A0K2V258</accession>
<sequence length="35" mass="4294">MQCHGIRFGEMKWLEKNNVYFCFIKISIYYYIVVG</sequence>
<name>A0A0K2V258_LEPSM</name>
<organism evidence="1">
    <name type="scientific">Lepeophtheirus salmonis</name>
    <name type="common">Salmon louse</name>
    <name type="synonym">Caligus salmonis</name>
    <dbReference type="NCBI Taxonomy" id="72036"/>
    <lineage>
        <taxon>Eukaryota</taxon>
        <taxon>Metazoa</taxon>
        <taxon>Ecdysozoa</taxon>
        <taxon>Arthropoda</taxon>
        <taxon>Crustacea</taxon>
        <taxon>Multicrustacea</taxon>
        <taxon>Hexanauplia</taxon>
        <taxon>Copepoda</taxon>
        <taxon>Siphonostomatoida</taxon>
        <taxon>Caligidae</taxon>
        <taxon>Lepeophtheirus</taxon>
    </lineage>
</organism>
<dbReference type="AlphaFoldDB" id="A0A0K2V258"/>
<reference evidence="1" key="1">
    <citation type="submission" date="2014-05" db="EMBL/GenBank/DDBJ databases">
        <authorList>
            <person name="Chronopoulou M."/>
        </authorList>
    </citation>
    <scope>NUCLEOTIDE SEQUENCE</scope>
    <source>
        <tissue evidence="1">Whole organism</tissue>
    </source>
</reference>
<evidence type="ECO:0000313" key="1">
    <source>
        <dbReference type="EMBL" id="CDW44345.1"/>
    </source>
</evidence>
<proteinExistence type="predicted"/>